<dbReference type="CDD" id="cd09008">
    <property type="entry name" value="MTAN"/>
    <property type="match status" value="1"/>
</dbReference>
<dbReference type="EMBL" id="DXFX01000072">
    <property type="protein sequence ID" value="HIX07950.1"/>
    <property type="molecule type" value="Genomic_DNA"/>
</dbReference>
<evidence type="ECO:0000313" key="3">
    <source>
        <dbReference type="Proteomes" id="UP000824204"/>
    </source>
</evidence>
<evidence type="ECO:0000313" key="2">
    <source>
        <dbReference type="EMBL" id="HIX07950.1"/>
    </source>
</evidence>
<dbReference type="GO" id="GO:0005829">
    <property type="term" value="C:cytosol"/>
    <property type="evidence" value="ECO:0007669"/>
    <property type="project" value="TreeGrafter"/>
</dbReference>
<reference evidence="2" key="1">
    <citation type="journal article" date="2021" name="PeerJ">
        <title>Extensive microbial diversity within the chicken gut microbiome revealed by metagenomics and culture.</title>
        <authorList>
            <person name="Gilroy R."/>
            <person name="Ravi A."/>
            <person name="Getino M."/>
            <person name="Pursley I."/>
            <person name="Horton D.L."/>
            <person name="Alikhan N.F."/>
            <person name="Baker D."/>
            <person name="Gharbi K."/>
            <person name="Hall N."/>
            <person name="Watson M."/>
            <person name="Adriaenssens E.M."/>
            <person name="Foster-Nyarko E."/>
            <person name="Jarju S."/>
            <person name="Secka A."/>
            <person name="Antonio M."/>
            <person name="Oren A."/>
            <person name="Chaudhuri R.R."/>
            <person name="La Ragione R."/>
            <person name="Hildebrand F."/>
            <person name="Pallen M.J."/>
        </authorList>
    </citation>
    <scope>NUCLEOTIDE SEQUENCE</scope>
    <source>
        <strain evidence="2">811</strain>
    </source>
</reference>
<reference evidence="2" key="2">
    <citation type="submission" date="2021-04" db="EMBL/GenBank/DDBJ databases">
        <authorList>
            <person name="Gilroy R."/>
        </authorList>
    </citation>
    <scope>NUCLEOTIDE SEQUENCE</scope>
    <source>
        <strain evidence="2">811</strain>
    </source>
</reference>
<protein>
    <submittedName>
        <fullName evidence="2">5'-methylthioadenosine/S-adenosylhomocysteine nucleosidase</fullName>
    </submittedName>
</protein>
<dbReference type="GO" id="GO:0009116">
    <property type="term" value="P:nucleoside metabolic process"/>
    <property type="evidence" value="ECO:0007669"/>
    <property type="project" value="InterPro"/>
</dbReference>
<dbReference type="InterPro" id="IPR000845">
    <property type="entry name" value="Nucleoside_phosphorylase_d"/>
</dbReference>
<proteinExistence type="predicted"/>
<name>A0A9D1V8A8_9FIRM</name>
<dbReference type="AlphaFoldDB" id="A0A9D1V8A8"/>
<dbReference type="Proteomes" id="UP000824204">
    <property type="component" value="Unassembled WGS sequence"/>
</dbReference>
<dbReference type="Gene3D" id="3.40.50.1580">
    <property type="entry name" value="Nucleoside phosphorylase domain"/>
    <property type="match status" value="1"/>
</dbReference>
<organism evidence="2 3">
    <name type="scientific">Candidatus Borkfalkia faecipullorum</name>
    <dbReference type="NCBI Taxonomy" id="2838510"/>
    <lineage>
        <taxon>Bacteria</taxon>
        <taxon>Bacillati</taxon>
        <taxon>Bacillota</taxon>
        <taxon>Clostridia</taxon>
        <taxon>Christensenellales</taxon>
        <taxon>Christensenellaceae</taxon>
        <taxon>Candidatus Borkfalkia</taxon>
    </lineage>
</organism>
<dbReference type="Pfam" id="PF01048">
    <property type="entry name" value="PNP_UDP_1"/>
    <property type="match status" value="1"/>
</dbReference>
<dbReference type="GO" id="GO:0019284">
    <property type="term" value="P:L-methionine salvage from S-adenosylmethionine"/>
    <property type="evidence" value="ECO:0007669"/>
    <property type="project" value="TreeGrafter"/>
</dbReference>
<dbReference type="InterPro" id="IPR035994">
    <property type="entry name" value="Nucleoside_phosphorylase_sf"/>
</dbReference>
<sequence>MLGIIAAMQKEADVLLLQSKDVQCAEKFGKKVYRAEFGGIPYLLVLSGIGKDNAAAAAMLALTEGADTLLNLGVAGGRAAWMHVGTVLQAERAVEPDFDLSAINRTPVGTHDERTQPHFDLVCGDKFPKGVLASADHFQTGADAQLLQALEADVCDMEGASVAHVAWSAGVPCLIFKSISDNANEKGASDYAANCAYALQKLGERMQDIFAESTK</sequence>
<dbReference type="SUPFAM" id="SSF53167">
    <property type="entry name" value="Purine and uridine phosphorylases"/>
    <property type="match status" value="1"/>
</dbReference>
<accession>A0A9D1V8A8</accession>
<evidence type="ECO:0000259" key="1">
    <source>
        <dbReference type="Pfam" id="PF01048"/>
    </source>
</evidence>
<feature type="domain" description="Nucleoside phosphorylase" evidence="1">
    <location>
        <begin position="2"/>
        <end position="210"/>
    </location>
</feature>
<dbReference type="PANTHER" id="PTHR46832">
    <property type="entry name" value="5'-METHYLTHIOADENOSINE/S-ADENOSYLHOMOCYSTEINE NUCLEOSIDASE"/>
    <property type="match status" value="1"/>
</dbReference>
<dbReference type="PANTHER" id="PTHR46832:SF1">
    <property type="entry name" value="5'-METHYLTHIOADENOSINE_S-ADENOSYLHOMOCYSTEINE NUCLEOSIDASE"/>
    <property type="match status" value="1"/>
</dbReference>
<gene>
    <name evidence="2" type="ORF">H9741_05740</name>
</gene>
<dbReference type="GO" id="GO:0008782">
    <property type="term" value="F:adenosylhomocysteine nucleosidase activity"/>
    <property type="evidence" value="ECO:0007669"/>
    <property type="project" value="TreeGrafter"/>
</dbReference>
<comment type="caution">
    <text evidence="2">The sequence shown here is derived from an EMBL/GenBank/DDBJ whole genome shotgun (WGS) entry which is preliminary data.</text>
</comment>
<dbReference type="GO" id="GO:0008930">
    <property type="term" value="F:methylthioadenosine nucleosidase activity"/>
    <property type="evidence" value="ECO:0007669"/>
    <property type="project" value="TreeGrafter"/>
</dbReference>